<dbReference type="eggNOG" id="COG2226">
    <property type="taxonomic scope" value="Bacteria"/>
</dbReference>
<organism evidence="1 2">
    <name type="scientific">Pelotomaculum thermopropionicum (strain DSM 13744 / JCM 10971 / SI)</name>
    <dbReference type="NCBI Taxonomy" id="370438"/>
    <lineage>
        <taxon>Bacteria</taxon>
        <taxon>Bacillati</taxon>
        <taxon>Bacillota</taxon>
        <taxon>Clostridia</taxon>
        <taxon>Eubacteriales</taxon>
        <taxon>Desulfotomaculaceae</taxon>
        <taxon>Pelotomaculum</taxon>
    </lineage>
</organism>
<dbReference type="InterPro" id="IPR029063">
    <property type="entry name" value="SAM-dependent_MTases_sf"/>
</dbReference>
<dbReference type="CDD" id="cd02440">
    <property type="entry name" value="AdoMet_MTases"/>
    <property type="match status" value="1"/>
</dbReference>
<dbReference type="HOGENOM" id="CLU_091323_0_0_9"/>
<dbReference type="Gene3D" id="3.40.50.150">
    <property type="entry name" value="Vaccinia Virus protein VP39"/>
    <property type="match status" value="1"/>
</dbReference>
<dbReference type="EMBL" id="AP009389">
    <property type="protein sequence ID" value="BAF58432.1"/>
    <property type="molecule type" value="Genomic_DNA"/>
</dbReference>
<accession>A5D5P2</accession>
<sequence length="202" mass="22563">MNRNGGHRFDHEFIYEIVPGGASVLDLGCGDGELLARLIEDKKVQGLGIEKDIDQVAKAISRRVPVLHTDLDLGLAGFPDNFFDFVILEKTLQVVNKPLLVLEEMLRVGGVGVISFPNFSHWNVVASLILTGRMPVTPALPYHWYDTPNIHLFTVKDFLDWARTNNVAVEQGLAWVNGKVVPLNEEEDIFAEEVLFVISRNS</sequence>
<evidence type="ECO:0008006" key="3">
    <source>
        <dbReference type="Google" id="ProtNLM"/>
    </source>
</evidence>
<reference evidence="2" key="1">
    <citation type="journal article" date="2008" name="Genome Res.">
        <title>The genome of Pelotomaculum thermopropionicum reveals niche-associated evolution in anaerobic microbiota.</title>
        <authorList>
            <person name="Kosaka T."/>
            <person name="Kato S."/>
            <person name="Shimoyama T."/>
            <person name="Ishii S."/>
            <person name="Abe T."/>
            <person name="Watanabe K."/>
        </authorList>
    </citation>
    <scope>NUCLEOTIDE SEQUENCE [LARGE SCALE GENOMIC DNA]</scope>
    <source>
        <strain evidence="2">DSM 13744 / JCM 10971 / SI</strain>
    </source>
</reference>
<proteinExistence type="predicted"/>
<dbReference type="STRING" id="370438.PTH_0251"/>
<name>A5D5P2_PELTS</name>
<dbReference type="InterPro" id="IPR010743">
    <property type="entry name" value="Methionine_synth_MetW"/>
</dbReference>
<dbReference type="KEGG" id="pth:PTH_0251"/>
<protein>
    <recommendedName>
        <fullName evidence="3">Methionine biosynthesis protein MetW</fullName>
    </recommendedName>
</protein>
<dbReference type="Pfam" id="PF07021">
    <property type="entry name" value="MetW"/>
    <property type="match status" value="1"/>
</dbReference>
<dbReference type="AlphaFoldDB" id="A5D5P2"/>
<gene>
    <name evidence="1" type="ordered locus">PTH_0251</name>
</gene>
<dbReference type="NCBIfam" id="TIGR02081">
    <property type="entry name" value="metW"/>
    <property type="match status" value="1"/>
</dbReference>
<evidence type="ECO:0000313" key="2">
    <source>
        <dbReference type="Proteomes" id="UP000006556"/>
    </source>
</evidence>
<dbReference type="SUPFAM" id="SSF53335">
    <property type="entry name" value="S-adenosyl-L-methionine-dependent methyltransferases"/>
    <property type="match status" value="1"/>
</dbReference>
<dbReference type="Proteomes" id="UP000006556">
    <property type="component" value="Chromosome"/>
</dbReference>
<keyword evidence="2" id="KW-1185">Reference proteome</keyword>
<evidence type="ECO:0000313" key="1">
    <source>
        <dbReference type="EMBL" id="BAF58432.1"/>
    </source>
</evidence>